<keyword evidence="1" id="KW-0732">Signal</keyword>
<dbReference type="PROSITE" id="PS51257">
    <property type="entry name" value="PROKAR_LIPOPROTEIN"/>
    <property type="match status" value="1"/>
</dbReference>
<reference evidence="2" key="1">
    <citation type="submission" date="2021-12" db="EMBL/GenBank/DDBJ databases">
        <title>Discovery of the Pendulisporaceae a myxobacterial family with distinct sporulation behavior and unique specialized metabolism.</title>
        <authorList>
            <person name="Garcia R."/>
            <person name="Popoff A."/>
            <person name="Bader C.D."/>
            <person name="Loehr J."/>
            <person name="Walesch S."/>
            <person name="Walt C."/>
            <person name="Boldt J."/>
            <person name="Bunk B."/>
            <person name="Haeckl F.J.F.P.J."/>
            <person name="Gunesch A.P."/>
            <person name="Birkelbach J."/>
            <person name="Nuebel U."/>
            <person name="Pietschmann T."/>
            <person name="Bach T."/>
            <person name="Mueller R."/>
        </authorList>
    </citation>
    <scope>NUCLEOTIDE SEQUENCE</scope>
    <source>
        <strain evidence="2">MSr11367</strain>
    </source>
</reference>
<protein>
    <recommendedName>
        <fullName evidence="4">Lipoprotein</fullName>
    </recommendedName>
</protein>
<evidence type="ECO:0000313" key="2">
    <source>
        <dbReference type="EMBL" id="WXB06444.1"/>
    </source>
</evidence>
<evidence type="ECO:0008006" key="4">
    <source>
        <dbReference type="Google" id="ProtNLM"/>
    </source>
</evidence>
<dbReference type="Proteomes" id="UP001374803">
    <property type="component" value="Chromosome"/>
</dbReference>
<feature type="chain" id="PRO_5045860373" description="Lipoprotein" evidence="1">
    <location>
        <begin position="27"/>
        <end position="220"/>
    </location>
</feature>
<accession>A0ABZ2L672</accession>
<dbReference type="RefSeq" id="WP_394836091.1">
    <property type="nucleotide sequence ID" value="NZ_CP089929.1"/>
</dbReference>
<organism evidence="2 3">
    <name type="scientific">Pendulispora rubella</name>
    <dbReference type="NCBI Taxonomy" id="2741070"/>
    <lineage>
        <taxon>Bacteria</taxon>
        <taxon>Pseudomonadati</taxon>
        <taxon>Myxococcota</taxon>
        <taxon>Myxococcia</taxon>
        <taxon>Myxococcales</taxon>
        <taxon>Sorangiineae</taxon>
        <taxon>Pendulisporaceae</taxon>
        <taxon>Pendulispora</taxon>
    </lineage>
</organism>
<evidence type="ECO:0000256" key="1">
    <source>
        <dbReference type="SAM" id="SignalP"/>
    </source>
</evidence>
<name>A0ABZ2L672_9BACT</name>
<dbReference type="EMBL" id="CP089983">
    <property type="protein sequence ID" value="WXB06444.1"/>
    <property type="molecule type" value="Genomic_DNA"/>
</dbReference>
<keyword evidence="3" id="KW-1185">Reference proteome</keyword>
<evidence type="ECO:0000313" key="3">
    <source>
        <dbReference type="Proteomes" id="UP001374803"/>
    </source>
</evidence>
<sequence length="220" mass="23288">MSSRMIAAALFSLAMATGCASSSEDAAPTAQSPSPEKAAAAAIETLRHVTQNQRSAGQDVTPSAVHLDGAAVGEGIPVRMVRLDALRSYHAAEDARRLLIDNGALLYPITVGDEVRSSVVMVQRQGRWVPSSFGRAGLARALHATRNQLDARHAKGVVLVEVPALQARFMGREEDDGLYLTPLQDVNGTPLHVGQAEKASVVMAALVPLASRIDDRAPPR</sequence>
<gene>
    <name evidence="2" type="ORF">LVJ94_04190</name>
</gene>
<feature type="signal peptide" evidence="1">
    <location>
        <begin position="1"/>
        <end position="26"/>
    </location>
</feature>
<proteinExistence type="predicted"/>